<evidence type="ECO:0000313" key="1">
    <source>
        <dbReference type="EMBL" id="ELA09729.1"/>
    </source>
</evidence>
<dbReference type="AlphaFoldDB" id="L2F9I3"/>
<keyword evidence="2" id="KW-1185">Reference proteome</keyword>
<comment type="caution">
    <text evidence="1">The sequence shown here is derived from an EMBL/GenBank/DDBJ whole genome shotgun (WGS) entry which is preliminary data.</text>
</comment>
<dbReference type="EMBL" id="ANIN01000001">
    <property type="protein sequence ID" value="ELA09729.1"/>
    <property type="molecule type" value="Genomic_DNA"/>
</dbReference>
<protein>
    <submittedName>
        <fullName evidence="1">Uncharacterized protein</fullName>
    </submittedName>
</protein>
<evidence type="ECO:0000313" key="2">
    <source>
        <dbReference type="Proteomes" id="UP000023795"/>
    </source>
</evidence>
<dbReference type="STRING" id="1230338.MOMA_04985"/>
<accession>L2F9I3</accession>
<proteinExistence type="predicted"/>
<name>L2F9I3_9GAMM</name>
<organism evidence="1 2">
    <name type="scientific">Moraxella macacae 0408225</name>
    <dbReference type="NCBI Taxonomy" id="1230338"/>
    <lineage>
        <taxon>Bacteria</taxon>
        <taxon>Pseudomonadati</taxon>
        <taxon>Pseudomonadota</taxon>
        <taxon>Gammaproteobacteria</taxon>
        <taxon>Moraxellales</taxon>
        <taxon>Moraxellaceae</taxon>
        <taxon>Moraxella</taxon>
    </lineage>
</organism>
<reference evidence="1 2" key="1">
    <citation type="journal article" date="2013" name="Genome Announc.">
        <title>Genome Sequence of Moraxella macacae 0408225, a Novel Bacterial Species Isolated from a Cynomolgus Macaque with Epistaxis.</title>
        <authorList>
            <person name="Ladner J.T."/>
            <person name="Whitehouse C.A."/>
            <person name="Koroleva G.I."/>
            <person name="Palacios G.F."/>
        </authorList>
    </citation>
    <scope>NUCLEOTIDE SEQUENCE [LARGE SCALE GENOMIC DNA]</scope>
    <source>
        <strain evidence="1 2">0408225</strain>
    </source>
</reference>
<gene>
    <name evidence="1" type="ORF">MOMA_04985</name>
</gene>
<dbReference type="Proteomes" id="UP000023795">
    <property type="component" value="Unassembled WGS sequence"/>
</dbReference>
<dbReference type="PATRIC" id="fig|1230338.3.peg.1083"/>
<sequence length="62" mass="7020">MYAVNVNVNVNANAVNVNIVTPLPKNKPSHAQILWLTLTKYVGKIFAKLAKIRDNRRFSQKV</sequence>